<organism evidence="2 3">
    <name type="scientific">Prauserella sediminis</name>
    <dbReference type="NCBI Taxonomy" id="577680"/>
    <lineage>
        <taxon>Bacteria</taxon>
        <taxon>Bacillati</taxon>
        <taxon>Actinomycetota</taxon>
        <taxon>Actinomycetes</taxon>
        <taxon>Pseudonocardiales</taxon>
        <taxon>Pseudonocardiaceae</taxon>
        <taxon>Prauserella</taxon>
        <taxon>Prauserella salsuginis group</taxon>
    </lineage>
</organism>
<name>A0A839XNJ0_9PSEU</name>
<dbReference type="EMBL" id="JACIBS010000001">
    <property type="protein sequence ID" value="MBB3661495.1"/>
    <property type="molecule type" value="Genomic_DNA"/>
</dbReference>
<feature type="transmembrane region" description="Helical" evidence="1">
    <location>
        <begin position="30"/>
        <end position="50"/>
    </location>
</feature>
<proteinExistence type="predicted"/>
<sequence>MVIPVVGGVVLVPVVLVPVVLVPVVLVPVVLVPVVLVPVVLVPVVLVPVCDGCRRGGRRSAIAAMVISTVVVVRR</sequence>
<dbReference type="AlphaFoldDB" id="A0A839XNJ0"/>
<keyword evidence="1" id="KW-1133">Transmembrane helix</keyword>
<keyword evidence="1" id="KW-0472">Membrane</keyword>
<feature type="transmembrane region" description="Helical" evidence="1">
    <location>
        <begin position="5"/>
        <end position="24"/>
    </location>
</feature>
<reference evidence="2 3" key="1">
    <citation type="submission" date="2020-08" db="EMBL/GenBank/DDBJ databases">
        <title>Sequencing the genomes of 1000 actinobacteria strains.</title>
        <authorList>
            <person name="Klenk H.-P."/>
        </authorList>
    </citation>
    <scope>NUCLEOTIDE SEQUENCE [LARGE SCALE GENOMIC DNA]</scope>
    <source>
        <strain evidence="2 3">DSM 45267</strain>
    </source>
</reference>
<accession>A0A839XNJ0</accession>
<keyword evidence="3" id="KW-1185">Reference proteome</keyword>
<gene>
    <name evidence="2" type="ORF">FB384_000399</name>
</gene>
<keyword evidence="1" id="KW-0812">Transmembrane</keyword>
<evidence type="ECO:0000313" key="3">
    <source>
        <dbReference type="Proteomes" id="UP000564573"/>
    </source>
</evidence>
<dbReference type="Proteomes" id="UP000564573">
    <property type="component" value="Unassembled WGS sequence"/>
</dbReference>
<protein>
    <submittedName>
        <fullName evidence="2">Uncharacterized protein</fullName>
    </submittedName>
</protein>
<comment type="caution">
    <text evidence="2">The sequence shown here is derived from an EMBL/GenBank/DDBJ whole genome shotgun (WGS) entry which is preliminary data.</text>
</comment>
<dbReference type="RefSeq" id="WP_183778597.1">
    <property type="nucleotide sequence ID" value="NZ_JACIBS010000001.1"/>
</dbReference>
<evidence type="ECO:0000256" key="1">
    <source>
        <dbReference type="SAM" id="Phobius"/>
    </source>
</evidence>
<evidence type="ECO:0000313" key="2">
    <source>
        <dbReference type="EMBL" id="MBB3661495.1"/>
    </source>
</evidence>